<keyword evidence="1" id="KW-0677">Repeat</keyword>
<proteinExistence type="predicted"/>
<gene>
    <name evidence="6" type="ORF">EWM64_g5315</name>
</gene>
<dbReference type="PANTHER" id="PTHR13780:SF36">
    <property type="entry name" value="CBS DOMAIN-CONTAINING PROTEIN"/>
    <property type="match status" value="1"/>
</dbReference>
<dbReference type="Pfam" id="PF00571">
    <property type="entry name" value="CBS"/>
    <property type="match status" value="1"/>
</dbReference>
<dbReference type="InterPro" id="IPR000644">
    <property type="entry name" value="CBS_dom"/>
</dbReference>
<evidence type="ECO:0000256" key="2">
    <source>
        <dbReference type="ARBA" id="ARBA00023122"/>
    </source>
</evidence>
<evidence type="ECO:0000259" key="5">
    <source>
        <dbReference type="PROSITE" id="PS51371"/>
    </source>
</evidence>
<dbReference type="SMART" id="SM00116">
    <property type="entry name" value="CBS"/>
    <property type="match status" value="1"/>
</dbReference>
<comment type="caution">
    <text evidence="6">The sequence shown here is derived from an EMBL/GenBank/DDBJ whole genome shotgun (WGS) entry which is preliminary data.</text>
</comment>
<keyword evidence="2 3" id="KW-0129">CBS domain</keyword>
<dbReference type="Gene3D" id="3.10.580.10">
    <property type="entry name" value="CBS-domain"/>
    <property type="match status" value="2"/>
</dbReference>
<feature type="region of interest" description="Disordered" evidence="4">
    <location>
        <begin position="211"/>
        <end position="230"/>
    </location>
</feature>
<evidence type="ECO:0000256" key="1">
    <source>
        <dbReference type="ARBA" id="ARBA00022737"/>
    </source>
</evidence>
<feature type="region of interest" description="Disordered" evidence="4">
    <location>
        <begin position="1"/>
        <end position="35"/>
    </location>
</feature>
<dbReference type="InterPro" id="IPR050511">
    <property type="entry name" value="AMPK_gamma/SDS23_families"/>
</dbReference>
<feature type="compositionally biased region" description="Low complexity" evidence="4">
    <location>
        <begin position="1"/>
        <end position="23"/>
    </location>
</feature>
<organism evidence="6 7">
    <name type="scientific">Hericium alpestre</name>
    <dbReference type="NCBI Taxonomy" id="135208"/>
    <lineage>
        <taxon>Eukaryota</taxon>
        <taxon>Fungi</taxon>
        <taxon>Dikarya</taxon>
        <taxon>Basidiomycota</taxon>
        <taxon>Agaricomycotina</taxon>
        <taxon>Agaricomycetes</taxon>
        <taxon>Russulales</taxon>
        <taxon>Hericiaceae</taxon>
        <taxon>Hericium</taxon>
    </lineage>
</organism>
<evidence type="ECO:0000313" key="7">
    <source>
        <dbReference type="Proteomes" id="UP000298061"/>
    </source>
</evidence>
<dbReference type="GO" id="GO:0004865">
    <property type="term" value="F:protein serine/threonine phosphatase inhibitor activity"/>
    <property type="evidence" value="ECO:0007669"/>
    <property type="project" value="TreeGrafter"/>
</dbReference>
<dbReference type="PANTHER" id="PTHR13780">
    <property type="entry name" value="AMP-ACTIVATED PROTEIN KINASE, GAMMA REGULATORY SUBUNIT"/>
    <property type="match status" value="1"/>
</dbReference>
<dbReference type="OrthoDB" id="449052at2759"/>
<evidence type="ECO:0000313" key="6">
    <source>
        <dbReference type="EMBL" id="TFY78696.1"/>
    </source>
</evidence>
<keyword evidence="7" id="KW-1185">Reference proteome</keyword>
<reference evidence="6 7" key="1">
    <citation type="submission" date="2019-02" db="EMBL/GenBank/DDBJ databases">
        <title>Genome sequencing of the rare red list fungi Hericium alpestre (H. flagellum).</title>
        <authorList>
            <person name="Buettner E."/>
            <person name="Kellner H."/>
        </authorList>
    </citation>
    <scope>NUCLEOTIDE SEQUENCE [LARGE SCALE GENOMIC DNA]</scope>
    <source>
        <strain evidence="6 7">DSM 108284</strain>
    </source>
</reference>
<dbReference type="GO" id="GO:0042149">
    <property type="term" value="P:cellular response to glucose starvation"/>
    <property type="evidence" value="ECO:0007669"/>
    <property type="project" value="TreeGrafter"/>
</dbReference>
<dbReference type="PROSITE" id="PS51371">
    <property type="entry name" value="CBS"/>
    <property type="match status" value="1"/>
</dbReference>
<sequence>MSSLSKRMSISSTRSGRSGRSESPLTRFQLAPTTDSEDWVRAWQATTARDLIDSPIEEVDADTSVEEACDLLLSRDIPCLAVKSKAPEDPHSPSSYLPYSGLFDFADVNAFLTLAATRHTFSPEHLRENPRIAKIVEAAKAGHVPVHLVSKKNPLAEVEHDASVIALLGIFSSGKHRVLIKSPTRELGGSRYLGMVSDRSLLTYFSNFAHQGSSPSSPTPSSPSLLSTSPSLLSTSPSLLSTSPALSSTSPLSPLPSSASSFLRYLSNPLSSLPLPSLNLYWEVVAVKASDSVLDAMRRMSELGVSSVAVVEEESGTLLSAVSVTDIGQIVVPSQSNQILSAPLHKLVASIKLPQGSNDGADRYPGTA</sequence>
<feature type="domain" description="CBS" evidence="5">
    <location>
        <begin position="278"/>
        <end position="339"/>
    </location>
</feature>
<protein>
    <recommendedName>
        <fullName evidence="5">CBS domain-containing protein</fullName>
    </recommendedName>
</protein>
<dbReference type="InterPro" id="IPR046342">
    <property type="entry name" value="CBS_dom_sf"/>
</dbReference>
<name>A0A4Y9ZUX5_9AGAM</name>
<dbReference type="EMBL" id="SFCI01000632">
    <property type="protein sequence ID" value="TFY78696.1"/>
    <property type="molecule type" value="Genomic_DNA"/>
</dbReference>
<dbReference type="AlphaFoldDB" id="A0A4Y9ZUX5"/>
<dbReference type="STRING" id="135208.A0A4Y9ZUX5"/>
<dbReference type="Proteomes" id="UP000298061">
    <property type="component" value="Unassembled WGS sequence"/>
</dbReference>
<dbReference type="SUPFAM" id="SSF54631">
    <property type="entry name" value="CBS-domain pair"/>
    <property type="match status" value="2"/>
</dbReference>
<evidence type="ECO:0000256" key="4">
    <source>
        <dbReference type="SAM" id="MobiDB-lite"/>
    </source>
</evidence>
<accession>A0A4Y9ZUX5</accession>
<evidence type="ECO:0000256" key="3">
    <source>
        <dbReference type="PROSITE-ProRule" id="PRU00703"/>
    </source>
</evidence>